<proteinExistence type="predicted"/>
<protein>
    <submittedName>
        <fullName evidence="1">Uncharacterized protein</fullName>
    </submittedName>
</protein>
<dbReference type="GeneID" id="14867874"/>
<sequence length="418" mass="48248">MNHPWCMMKSFSSVCLMYIHHSIGDTLIQRCMSTTQDIFSSFCRDRDSRRASDLHPLFRDVVKVGIHTTSSDYGNQFIDLLAMYKTRHISSCEPIQTISYSITPPSRILTKLEPAATQLTTLSFNTDLFFSTTALPTTLTVVEMDYRHIPLPTLFTTKLPPTLTSITIFHLAPFQVTQLEFGGWNARFPVLQSLKITWRYPSSSAIDNQDQQQGIIILEDNIDFNHYINTNTTLRRLHVSLCVGHPWVQSIISTKPNLELVVLRKTKAIQLKEDSLPLTLSPSIKHVVFDEGWSVDRLKNLISTIHTLKTVMFQYPCLQDEEKSNRLELDLLFYLIDNNNNNNINNNNHSKLESIIFRKTNLQLSDNNNNNQNDSGDMIKHQLQQLLNQQQQHNCNLKFIQFTTLDHKEIIIYHDIDL</sequence>
<accession>F4Q806</accession>
<dbReference type="KEGG" id="dfa:DFA_09575"/>
<dbReference type="EMBL" id="GL883025">
    <property type="protein sequence ID" value="EGG15906.1"/>
    <property type="molecule type" value="Genomic_DNA"/>
</dbReference>
<name>F4Q806_CACFS</name>
<dbReference type="Proteomes" id="UP000007797">
    <property type="component" value="Unassembled WGS sequence"/>
</dbReference>
<evidence type="ECO:0000313" key="1">
    <source>
        <dbReference type="EMBL" id="EGG15906.1"/>
    </source>
</evidence>
<reference evidence="2" key="1">
    <citation type="journal article" date="2011" name="Genome Res.">
        <title>Phylogeny-wide analysis of social amoeba genomes highlights ancient origins for complex intercellular communication.</title>
        <authorList>
            <person name="Heidel A.J."/>
            <person name="Lawal H.M."/>
            <person name="Felder M."/>
            <person name="Schilde C."/>
            <person name="Helps N.R."/>
            <person name="Tunggal B."/>
            <person name="Rivero F."/>
            <person name="John U."/>
            <person name="Schleicher M."/>
            <person name="Eichinger L."/>
            <person name="Platzer M."/>
            <person name="Noegel A.A."/>
            <person name="Schaap P."/>
            <person name="Gloeckner G."/>
        </authorList>
    </citation>
    <scope>NUCLEOTIDE SEQUENCE [LARGE SCALE GENOMIC DNA]</scope>
    <source>
        <strain evidence="2">SH3</strain>
    </source>
</reference>
<evidence type="ECO:0000313" key="2">
    <source>
        <dbReference type="Proteomes" id="UP000007797"/>
    </source>
</evidence>
<gene>
    <name evidence="1" type="ORF">DFA_09575</name>
</gene>
<organism evidence="1 2">
    <name type="scientific">Cavenderia fasciculata</name>
    <name type="common">Slime mold</name>
    <name type="synonym">Dictyostelium fasciculatum</name>
    <dbReference type="NCBI Taxonomy" id="261658"/>
    <lineage>
        <taxon>Eukaryota</taxon>
        <taxon>Amoebozoa</taxon>
        <taxon>Evosea</taxon>
        <taxon>Eumycetozoa</taxon>
        <taxon>Dictyostelia</taxon>
        <taxon>Acytosteliales</taxon>
        <taxon>Cavenderiaceae</taxon>
        <taxon>Cavenderia</taxon>
    </lineage>
</organism>
<dbReference type="AlphaFoldDB" id="F4Q806"/>
<dbReference type="RefSeq" id="XP_004352231.1">
    <property type="nucleotide sequence ID" value="XM_004352179.1"/>
</dbReference>
<keyword evidence="2" id="KW-1185">Reference proteome</keyword>